<evidence type="ECO:0000313" key="12">
    <source>
        <dbReference type="EMBL" id="TFC81264.1"/>
    </source>
</evidence>
<dbReference type="Pfam" id="PF00083">
    <property type="entry name" value="Sugar_tr"/>
    <property type="match status" value="1"/>
</dbReference>
<feature type="transmembrane region" description="Helical" evidence="10">
    <location>
        <begin position="212"/>
        <end position="231"/>
    </location>
</feature>
<dbReference type="AlphaFoldDB" id="A0A4R8XSH0"/>
<evidence type="ECO:0000256" key="7">
    <source>
        <dbReference type="ARBA" id="ARBA00022989"/>
    </source>
</evidence>
<evidence type="ECO:0000256" key="5">
    <source>
        <dbReference type="ARBA" id="ARBA00022597"/>
    </source>
</evidence>
<organism evidence="12 13">
    <name type="scientific">Cryobacterium cheniae</name>
    <dbReference type="NCBI Taxonomy" id="1259262"/>
    <lineage>
        <taxon>Bacteria</taxon>
        <taxon>Bacillati</taxon>
        <taxon>Actinomycetota</taxon>
        <taxon>Actinomycetes</taxon>
        <taxon>Micrococcales</taxon>
        <taxon>Microbacteriaceae</taxon>
        <taxon>Cryobacterium</taxon>
    </lineage>
</organism>
<dbReference type="Proteomes" id="UP000298433">
    <property type="component" value="Unassembled WGS sequence"/>
</dbReference>
<keyword evidence="6 10" id="KW-0812">Transmembrane</keyword>
<keyword evidence="4" id="KW-1003">Cell membrane</keyword>
<feature type="transmembrane region" description="Helical" evidence="10">
    <location>
        <begin position="137"/>
        <end position="158"/>
    </location>
</feature>
<sequence length="527" mass="55919">MPDAVSTDFSHSTVRRRLFELFNNQTEALTMTQTEKPSNNGKVVALAVAGAFGGFLFGFDASVINGAVNAIQDEYALTATLTGFAVASALLGAAAGAYLGGRVGDRYGRIPVMLLGSIMFFVSSVGSAFAFSVYDLVLWRVVGGLGIGLASVVAPAYIAEISPRAMRGRLGSLQQLAITIGIFSALLSDALFANSAGGAGEPSLFGIDAWRWMFLACAFPAAVYFVIAKILPESPRFLVLKDRETEARAVFTRLWPNGDVEREIRNIRASIKEDALGQRVGSLRGKTLGLRPIVWVGILLSVFQQFVGINVIFFYSTTLWKAVGFAESSSLTISVLTGLTNIAVTFIAIALIDRVGRRPILMTGSIGMTLSLATMAIAFSQAVTVDGEIALPGAWGGIALVAANVFVVFFGASWGPVVWVLLGEMFPNTIRVKALGVAAAAQWIANFLIAVTFPSMAAVSLPLTYGVYALFAALSFVFVLTKIPETNGMSLDEASTLLPPRNAAKIAARTASKQGEVRSGREAALRR</sequence>
<protein>
    <submittedName>
        <fullName evidence="12">Sugar porter family MFS transporter</fullName>
    </submittedName>
</protein>
<feature type="transmembrane region" description="Helical" evidence="10">
    <location>
        <begin position="112"/>
        <end position="131"/>
    </location>
</feature>
<dbReference type="InterPro" id="IPR005829">
    <property type="entry name" value="Sugar_transporter_CS"/>
</dbReference>
<dbReference type="PROSITE" id="PS50850">
    <property type="entry name" value="MFS"/>
    <property type="match status" value="1"/>
</dbReference>
<dbReference type="InterPro" id="IPR036259">
    <property type="entry name" value="MFS_trans_sf"/>
</dbReference>
<evidence type="ECO:0000256" key="4">
    <source>
        <dbReference type="ARBA" id="ARBA00022475"/>
    </source>
</evidence>
<reference evidence="12 13" key="1">
    <citation type="submission" date="2019-03" db="EMBL/GenBank/DDBJ databases">
        <title>Genomics of glacier-inhabiting Cryobacterium strains.</title>
        <authorList>
            <person name="Liu Q."/>
            <person name="Xin Y.-H."/>
        </authorList>
    </citation>
    <scope>NUCLEOTIDE SEQUENCE [LARGE SCALE GENOMIC DNA]</scope>
    <source>
        <strain evidence="12 13">TMT2-48-2</strain>
    </source>
</reference>
<evidence type="ECO:0000313" key="13">
    <source>
        <dbReference type="Proteomes" id="UP000298433"/>
    </source>
</evidence>
<feature type="transmembrane region" description="Helical" evidence="10">
    <location>
        <begin position="293"/>
        <end position="313"/>
    </location>
</feature>
<comment type="similarity">
    <text evidence="2 9">Belongs to the major facilitator superfamily. Sugar transporter (TC 2.A.1.1) family.</text>
</comment>
<evidence type="ECO:0000256" key="2">
    <source>
        <dbReference type="ARBA" id="ARBA00010992"/>
    </source>
</evidence>
<keyword evidence="13" id="KW-1185">Reference proteome</keyword>
<feature type="transmembrane region" description="Helical" evidence="10">
    <location>
        <begin position="394"/>
        <end position="422"/>
    </location>
</feature>
<dbReference type="InterPro" id="IPR003663">
    <property type="entry name" value="Sugar/inositol_transpt"/>
</dbReference>
<evidence type="ECO:0000256" key="1">
    <source>
        <dbReference type="ARBA" id="ARBA00004651"/>
    </source>
</evidence>
<evidence type="ECO:0000259" key="11">
    <source>
        <dbReference type="PROSITE" id="PS50850"/>
    </source>
</evidence>
<feature type="transmembrane region" description="Helical" evidence="10">
    <location>
        <begin position="434"/>
        <end position="457"/>
    </location>
</feature>
<feature type="transmembrane region" description="Helical" evidence="10">
    <location>
        <begin position="76"/>
        <end position="100"/>
    </location>
</feature>
<dbReference type="PROSITE" id="PS00217">
    <property type="entry name" value="SUGAR_TRANSPORT_2"/>
    <property type="match status" value="1"/>
</dbReference>
<dbReference type="InterPro" id="IPR050814">
    <property type="entry name" value="Myo-inositol_Transporter"/>
</dbReference>
<evidence type="ECO:0000256" key="6">
    <source>
        <dbReference type="ARBA" id="ARBA00022692"/>
    </source>
</evidence>
<feature type="domain" description="Major facilitator superfamily (MFS) profile" evidence="11">
    <location>
        <begin position="46"/>
        <end position="487"/>
    </location>
</feature>
<evidence type="ECO:0000256" key="9">
    <source>
        <dbReference type="RuleBase" id="RU003346"/>
    </source>
</evidence>
<comment type="subcellular location">
    <subcellularLocation>
        <location evidence="1">Cell membrane</location>
        <topology evidence="1">Multi-pass membrane protein</topology>
    </subcellularLocation>
</comment>
<evidence type="ECO:0000256" key="3">
    <source>
        <dbReference type="ARBA" id="ARBA00022448"/>
    </source>
</evidence>
<dbReference type="InterPro" id="IPR020846">
    <property type="entry name" value="MFS_dom"/>
</dbReference>
<dbReference type="GO" id="GO:0022857">
    <property type="term" value="F:transmembrane transporter activity"/>
    <property type="evidence" value="ECO:0007669"/>
    <property type="project" value="InterPro"/>
</dbReference>
<dbReference type="SUPFAM" id="SSF103473">
    <property type="entry name" value="MFS general substrate transporter"/>
    <property type="match status" value="1"/>
</dbReference>
<dbReference type="PANTHER" id="PTHR48020:SF12">
    <property type="entry name" value="PROTON MYO-INOSITOL COTRANSPORTER"/>
    <property type="match status" value="1"/>
</dbReference>
<proteinExistence type="inferred from homology"/>
<accession>A0A4R8XSH0</accession>
<dbReference type="PANTHER" id="PTHR48020">
    <property type="entry name" value="PROTON MYO-INOSITOL COTRANSPORTER"/>
    <property type="match status" value="1"/>
</dbReference>
<feature type="transmembrane region" description="Helical" evidence="10">
    <location>
        <begin position="43"/>
        <end position="64"/>
    </location>
</feature>
<feature type="transmembrane region" description="Helical" evidence="10">
    <location>
        <begin position="463"/>
        <end position="481"/>
    </location>
</feature>
<keyword evidence="8 10" id="KW-0472">Membrane</keyword>
<comment type="caution">
    <text evidence="12">The sequence shown here is derived from an EMBL/GenBank/DDBJ whole genome shotgun (WGS) entry which is preliminary data.</text>
</comment>
<dbReference type="InterPro" id="IPR005828">
    <property type="entry name" value="MFS_sugar_transport-like"/>
</dbReference>
<dbReference type="Gene3D" id="1.20.1250.20">
    <property type="entry name" value="MFS general substrate transporter like domains"/>
    <property type="match status" value="2"/>
</dbReference>
<dbReference type="GO" id="GO:0005886">
    <property type="term" value="C:plasma membrane"/>
    <property type="evidence" value="ECO:0007669"/>
    <property type="project" value="UniProtKB-SubCell"/>
</dbReference>
<name>A0A4R8XSH0_9MICO</name>
<keyword evidence="5" id="KW-0762">Sugar transport</keyword>
<dbReference type="PROSITE" id="PS00216">
    <property type="entry name" value="SUGAR_TRANSPORT_1"/>
    <property type="match status" value="1"/>
</dbReference>
<feature type="transmembrane region" description="Helical" evidence="10">
    <location>
        <begin position="170"/>
        <end position="192"/>
    </location>
</feature>
<gene>
    <name evidence="12" type="ORF">E3T23_07240</name>
</gene>
<feature type="transmembrane region" description="Helical" evidence="10">
    <location>
        <begin position="359"/>
        <end position="382"/>
    </location>
</feature>
<evidence type="ECO:0000256" key="10">
    <source>
        <dbReference type="SAM" id="Phobius"/>
    </source>
</evidence>
<evidence type="ECO:0000256" key="8">
    <source>
        <dbReference type="ARBA" id="ARBA00023136"/>
    </source>
</evidence>
<keyword evidence="3 9" id="KW-0813">Transport</keyword>
<dbReference type="FunFam" id="1.20.1250.20:FF:000122">
    <property type="entry name" value="D-xylose transporter XylE"/>
    <property type="match status" value="1"/>
</dbReference>
<keyword evidence="7 10" id="KW-1133">Transmembrane helix</keyword>
<dbReference type="NCBIfam" id="TIGR00879">
    <property type="entry name" value="SP"/>
    <property type="match status" value="1"/>
</dbReference>
<feature type="transmembrane region" description="Helical" evidence="10">
    <location>
        <begin position="333"/>
        <end position="352"/>
    </location>
</feature>
<dbReference type="PRINTS" id="PR00171">
    <property type="entry name" value="SUGRTRNSPORT"/>
</dbReference>
<dbReference type="EMBL" id="SOGN01000035">
    <property type="protein sequence ID" value="TFC81264.1"/>
    <property type="molecule type" value="Genomic_DNA"/>
</dbReference>
<dbReference type="OrthoDB" id="4008739at2"/>